<keyword evidence="1" id="KW-0614">Plasmid</keyword>
<name>A0AAD0V9F5_PSEAV</name>
<evidence type="ECO:0000313" key="1">
    <source>
        <dbReference type="EMBL" id="AXH59724.1"/>
    </source>
</evidence>
<dbReference type="RefSeq" id="WP_005742023.1">
    <property type="nucleotide sequence ID" value="NZ_CP031226.1"/>
</dbReference>
<evidence type="ECO:0008006" key="3">
    <source>
        <dbReference type="Google" id="ProtNLM"/>
    </source>
</evidence>
<evidence type="ECO:0000313" key="2">
    <source>
        <dbReference type="Proteomes" id="UP000006426"/>
    </source>
</evidence>
<sequence length="256" mass="29186">MTMFFLGEQFRNEVTTNFSLRRLERSRKPVELGCYPLEVVEGLSVNNLLVKLKQTLEPVFPANLPQSIRDLVTQCITDAQESGLPVRNRFVYLTYDTRPFKKGHTQRNPGWHFDGLQGNEVMLKKPGCYSFLWTNKLPFLISDQSFSLQGLDVGQHHIFDSLATQVFDDSVHESLPGHLYLMSCYQMHRAQVAQEDTSDRLFVRLTFSELAYTSTSMTLNPDIDYPFQPHSTSGEIPKNLAVLQGIGAPIRDLQVL</sequence>
<reference evidence="1 2" key="1">
    <citation type="journal article" date="2011" name="PLoS Pathog.">
        <title>Dynamic evolution of pathogenicity revealed by sequencing and comparative genomics of 19 Pseudomonas syringae isolates.</title>
        <authorList>
            <person name="Baltrus D.A."/>
            <person name="Nishimura M.T."/>
            <person name="Romanchuk A."/>
            <person name="Chang J.H."/>
            <person name="Mukhtar M.S."/>
            <person name="Cherkis K."/>
            <person name="Roach J."/>
            <person name="Grant S.R."/>
            <person name="Jones C.D."/>
            <person name="Dangl J.L."/>
        </authorList>
    </citation>
    <scope>NUCLEOTIDE SEQUENCE [LARGE SCALE GENOMIC DNA]</scope>
    <source>
        <strain evidence="1 2">M301315</strain>
    </source>
</reference>
<geneLocation type="plasmid" evidence="2">
    <name>pmppla107</name>
</geneLocation>
<gene>
    <name evidence="1" type="ORF">PLA107_031370</name>
</gene>
<protein>
    <recommendedName>
        <fullName evidence="3">Phytanoyl-CoA dioxygenase</fullName>
    </recommendedName>
</protein>
<dbReference type="EMBL" id="CP031226">
    <property type="protein sequence ID" value="AXH59724.1"/>
    <property type="molecule type" value="Genomic_DNA"/>
</dbReference>
<proteinExistence type="predicted"/>
<organism evidence="1 2">
    <name type="scientific">Pseudomonas amygdali pv. lachrymans str. M301315</name>
    <dbReference type="NCBI Taxonomy" id="629260"/>
    <lineage>
        <taxon>Bacteria</taxon>
        <taxon>Pseudomonadati</taxon>
        <taxon>Pseudomonadota</taxon>
        <taxon>Gammaproteobacteria</taxon>
        <taxon>Pseudomonadales</taxon>
        <taxon>Pseudomonadaceae</taxon>
        <taxon>Pseudomonas</taxon>
        <taxon>Pseudomonas amygdali</taxon>
    </lineage>
</organism>
<dbReference type="GeneID" id="39474041"/>
<accession>A0AAD0V9F5</accession>
<dbReference type="Proteomes" id="UP000006426">
    <property type="component" value="Plasmid pmppla107"/>
</dbReference>
<dbReference type="AlphaFoldDB" id="A0AAD0V9F5"/>